<dbReference type="RefSeq" id="WP_120544644.1">
    <property type="nucleotide sequence ID" value="NZ_RAVZ01000327.1"/>
</dbReference>
<proteinExistence type="predicted"/>
<sequence length="404" mass="44449">MTRPPPLPSSLERVEVPAFFSPSRFGALGRCKLSVLGERSASVLLPPGVHALVGTLVHHVRRELSEGHWKAELSQEQACTLLLAEVTQQAEAQLARTTSTAALVPLNEAMGFRAWELRELRLRRWASRLVLKGKNGPVRPLGDLLAVPTGQGPDTPRLETGDEAWLVAPSVRLRGRADRIEQTVPGTFDIIDFKSGRLHDEEGQLLPDATLQVRLYALAAEEAGAGAVRLLLEGDDRHHVPWGDTERGETRALLRTISKKLPAGKTLGTEDLAEPGPHCRGCRLRPSCRRYLDWGPNAWTHPPLPGQEPPLDVWGTLERVATGARGDTVELRDANGHLVIVDGVNPARGLGAMAAGEMVYFFELERTEDRRAHGRVVHPRNFHESPPDGGRRLRQARSLQVFRG</sequence>
<organism evidence="2 3">
    <name type="scientific">Corallococcus terminator</name>
    <dbReference type="NCBI Taxonomy" id="2316733"/>
    <lineage>
        <taxon>Bacteria</taxon>
        <taxon>Pseudomonadati</taxon>
        <taxon>Myxococcota</taxon>
        <taxon>Myxococcia</taxon>
        <taxon>Myxococcales</taxon>
        <taxon>Cystobacterineae</taxon>
        <taxon>Myxococcaceae</taxon>
        <taxon>Corallococcus</taxon>
    </lineage>
</organism>
<protein>
    <recommendedName>
        <fullName evidence="1">PD-(D/E)XK endonuclease-like domain-containing protein</fullName>
    </recommendedName>
</protein>
<dbReference type="InterPro" id="IPR011604">
    <property type="entry name" value="PDDEXK-like_dom_sf"/>
</dbReference>
<dbReference type="Gene3D" id="3.90.320.10">
    <property type="match status" value="1"/>
</dbReference>
<dbReference type="Pfam" id="PF12705">
    <property type="entry name" value="PDDEXK_1"/>
    <property type="match status" value="1"/>
</dbReference>
<evidence type="ECO:0000313" key="2">
    <source>
        <dbReference type="EMBL" id="RKG75590.1"/>
    </source>
</evidence>
<comment type="caution">
    <text evidence="2">The sequence shown here is derived from an EMBL/GenBank/DDBJ whole genome shotgun (WGS) entry which is preliminary data.</text>
</comment>
<dbReference type="Proteomes" id="UP000268094">
    <property type="component" value="Unassembled WGS sequence"/>
</dbReference>
<feature type="domain" description="PD-(D/E)XK endonuclease-like" evidence="1">
    <location>
        <begin position="20"/>
        <end position="289"/>
    </location>
</feature>
<name>A0A3A8I7B6_9BACT</name>
<evidence type="ECO:0000313" key="3">
    <source>
        <dbReference type="Proteomes" id="UP000268094"/>
    </source>
</evidence>
<accession>A0A3A8I7B6</accession>
<dbReference type="AlphaFoldDB" id="A0A3A8I7B6"/>
<dbReference type="EMBL" id="RAVZ01000327">
    <property type="protein sequence ID" value="RKG75590.1"/>
    <property type="molecule type" value="Genomic_DNA"/>
</dbReference>
<reference evidence="3" key="1">
    <citation type="submission" date="2018-09" db="EMBL/GenBank/DDBJ databases">
        <authorList>
            <person name="Livingstone P.G."/>
            <person name="Whitworth D.E."/>
        </authorList>
    </citation>
    <scope>NUCLEOTIDE SEQUENCE [LARGE SCALE GENOMIC DNA]</scope>
    <source>
        <strain evidence="3">CA054A</strain>
    </source>
</reference>
<dbReference type="InterPro" id="IPR038726">
    <property type="entry name" value="PDDEXK_AddAB-type"/>
</dbReference>
<evidence type="ECO:0000259" key="1">
    <source>
        <dbReference type="Pfam" id="PF12705"/>
    </source>
</evidence>
<gene>
    <name evidence="2" type="ORF">D7V88_33285</name>
</gene>
<keyword evidence="3" id="KW-1185">Reference proteome</keyword>